<dbReference type="RefSeq" id="WP_015758743.1">
    <property type="nucleotide sequence ID" value="NC_013216.1"/>
</dbReference>
<dbReference type="KEGG" id="dae:Dtox_3322"/>
<gene>
    <name evidence="1" type="ordered locus">Dtox_3322</name>
</gene>
<name>C8W5Q3_DESAS</name>
<organism evidence="1 2">
    <name type="scientific">Desulfofarcimen acetoxidans (strain ATCC 49208 / DSM 771 / KCTC 5769 / VKM B-1644 / 5575)</name>
    <name type="common">Desulfotomaculum acetoxidans</name>
    <dbReference type="NCBI Taxonomy" id="485916"/>
    <lineage>
        <taxon>Bacteria</taxon>
        <taxon>Bacillati</taxon>
        <taxon>Bacillota</taxon>
        <taxon>Clostridia</taxon>
        <taxon>Eubacteriales</taxon>
        <taxon>Peptococcaceae</taxon>
        <taxon>Desulfofarcimen</taxon>
    </lineage>
</organism>
<dbReference type="HOGENOM" id="CLU_094508_0_0_9"/>
<dbReference type="InterPro" id="IPR054701">
    <property type="entry name" value="DVU0298-like"/>
</dbReference>
<dbReference type="Gene3D" id="1.25.10.10">
    <property type="entry name" value="Leucine-rich Repeat Variant"/>
    <property type="match status" value="1"/>
</dbReference>
<keyword evidence="2" id="KW-1185">Reference proteome</keyword>
<evidence type="ECO:0008006" key="3">
    <source>
        <dbReference type="Google" id="ProtNLM"/>
    </source>
</evidence>
<dbReference type="NCBIfam" id="NF045662">
    <property type="entry name" value="DVU0298_fam"/>
    <property type="match status" value="1"/>
</dbReference>
<evidence type="ECO:0000313" key="1">
    <source>
        <dbReference type="EMBL" id="ACV64053.1"/>
    </source>
</evidence>
<dbReference type="InterPro" id="IPR011989">
    <property type="entry name" value="ARM-like"/>
</dbReference>
<sequence length="211" mass="23696">MASKNEIIALLLAQNYEQLANLVSQKRGLLQYLQRLLYNRGELICWRAIEGIGWVADRLAGEDPEFVRDMLRRQMWSANDESGGIGWSAPEVMGEIIYHRPQMFQEFASIVISFLDETMLRRGVVWAAGRMAQALPELVKEAVPELSSLLEDPDPVIRGYTVRFLSIMGEQIDPVKLQMLAADEGVLHVYENGVLTETTVGSLAGAMKMLQ</sequence>
<protein>
    <recommendedName>
        <fullName evidence="3">PBS lyase HEAT domain protein repeat-containing protein</fullName>
    </recommendedName>
</protein>
<proteinExistence type="predicted"/>
<dbReference type="InterPro" id="IPR016024">
    <property type="entry name" value="ARM-type_fold"/>
</dbReference>
<dbReference type="STRING" id="485916.Dtox_3322"/>
<dbReference type="OrthoDB" id="5430983at2"/>
<dbReference type="EMBL" id="CP001720">
    <property type="protein sequence ID" value="ACV64053.1"/>
    <property type="molecule type" value="Genomic_DNA"/>
</dbReference>
<dbReference type="eggNOG" id="COG1413">
    <property type="taxonomic scope" value="Bacteria"/>
</dbReference>
<dbReference type="Pfam" id="PF13513">
    <property type="entry name" value="HEAT_EZ"/>
    <property type="match status" value="1"/>
</dbReference>
<dbReference type="SUPFAM" id="SSF48371">
    <property type="entry name" value="ARM repeat"/>
    <property type="match status" value="1"/>
</dbReference>
<dbReference type="AlphaFoldDB" id="C8W5Q3"/>
<accession>C8W5Q3</accession>
<dbReference type="Proteomes" id="UP000002217">
    <property type="component" value="Chromosome"/>
</dbReference>
<reference evidence="1 2" key="1">
    <citation type="journal article" date="2009" name="Stand. Genomic Sci.">
        <title>Complete genome sequence of Desulfotomaculum acetoxidans type strain (5575).</title>
        <authorList>
            <person name="Spring S."/>
            <person name="Lapidus A."/>
            <person name="Schroder M."/>
            <person name="Gleim D."/>
            <person name="Sims D."/>
            <person name="Meincke L."/>
            <person name="Glavina Del Rio T."/>
            <person name="Tice H."/>
            <person name="Copeland A."/>
            <person name="Cheng J.F."/>
            <person name="Lucas S."/>
            <person name="Chen F."/>
            <person name="Nolan M."/>
            <person name="Bruce D."/>
            <person name="Goodwin L."/>
            <person name="Pitluck S."/>
            <person name="Ivanova N."/>
            <person name="Mavromatis K."/>
            <person name="Mikhailova N."/>
            <person name="Pati A."/>
            <person name="Chen A."/>
            <person name="Palaniappan K."/>
            <person name="Land M."/>
            <person name="Hauser L."/>
            <person name="Chang Y.J."/>
            <person name="Jeffries C.D."/>
            <person name="Chain P."/>
            <person name="Saunders E."/>
            <person name="Brettin T."/>
            <person name="Detter J.C."/>
            <person name="Goker M."/>
            <person name="Bristow J."/>
            <person name="Eisen J.A."/>
            <person name="Markowitz V."/>
            <person name="Hugenholtz P."/>
            <person name="Kyrpides N.C."/>
            <person name="Klenk H.P."/>
            <person name="Han C."/>
        </authorList>
    </citation>
    <scope>NUCLEOTIDE SEQUENCE [LARGE SCALE GENOMIC DNA]</scope>
    <source>
        <strain evidence="2">ATCC 49208 / DSM 771 / VKM B-1644</strain>
    </source>
</reference>
<evidence type="ECO:0000313" key="2">
    <source>
        <dbReference type="Proteomes" id="UP000002217"/>
    </source>
</evidence>